<dbReference type="Proteomes" id="UP001218218">
    <property type="component" value="Unassembled WGS sequence"/>
</dbReference>
<organism evidence="1 2">
    <name type="scientific">Mycena albidolilacea</name>
    <dbReference type="NCBI Taxonomy" id="1033008"/>
    <lineage>
        <taxon>Eukaryota</taxon>
        <taxon>Fungi</taxon>
        <taxon>Dikarya</taxon>
        <taxon>Basidiomycota</taxon>
        <taxon>Agaricomycotina</taxon>
        <taxon>Agaricomycetes</taxon>
        <taxon>Agaricomycetidae</taxon>
        <taxon>Agaricales</taxon>
        <taxon>Marasmiineae</taxon>
        <taxon>Mycenaceae</taxon>
        <taxon>Mycena</taxon>
    </lineage>
</organism>
<comment type="caution">
    <text evidence="1">The sequence shown here is derived from an EMBL/GenBank/DDBJ whole genome shotgun (WGS) entry which is preliminary data.</text>
</comment>
<accession>A0AAD7AIB8</accession>
<protein>
    <submittedName>
        <fullName evidence="1">Uncharacterized protein</fullName>
    </submittedName>
</protein>
<name>A0AAD7AIB8_9AGAR</name>
<reference evidence="1" key="1">
    <citation type="submission" date="2023-03" db="EMBL/GenBank/DDBJ databases">
        <title>Massive genome expansion in bonnet fungi (Mycena s.s.) driven by repeated elements and novel gene families across ecological guilds.</title>
        <authorList>
            <consortium name="Lawrence Berkeley National Laboratory"/>
            <person name="Harder C.B."/>
            <person name="Miyauchi S."/>
            <person name="Viragh M."/>
            <person name="Kuo A."/>
            <person name="Thoen E."/>
            <person name="Andreopoulos B."/>
            <person name="Lu D."/>
            <person name="Skrede I."/>
            <person name="Drula E."/>
            <person name="Henrissat B."/>
            <person name="Morin E."/>
            <person name="Kohler A."/>
            <person name="Barry K."/>
            <person name="LaButti K."/>
            <person name="Morin E."/>
            <person name="Salamov A."/>
            <person name="Lipzen A."/>
            <person name="Mereny Z."/>
            <person name="Hegedus B."/>
            <person name="Baldrian P."/>
            <person name="Stursova M."/>
            <person name="Weitz H."/>
            <person name="Taylor A."/>
            <person name="Grigoriev I.V."/>
            <person name="Nagy L.G."/>
            <person name="Martin F."/>
            <person name="Kauserud H."/>
        </authorList>
    </citation>
    <scope>NUCLEOTIDE SEQUENCE</scope>
    <source>
        <strain evidence="1">CBHHK002</strain>
    </source>
</reference>
<proteinExistence type="predicted"/>
<evidence type="ECO:0000313" key="2">
    <source>
        <dbReference type="Proteomes" id="UP001218218"/>
    </source>
</evidence>
<dbReference type="EMBL" id="JARIHO010000007">
    <property type="protein sequence ID" value="KAJ7358471.1"/>
    <property type="molecule type" value="Genomic_DNA"/>
</dbReference>
<gene>
    <name evidence="1" type="ORF">DFH08DRAFT_802291</name>
</gene>
<keyword evidence="2" id="KW-1185">Reference proteome</keyword>
<sequence length="410" mass="45123">MHKELERVLDPVVYAHLDGCRNAQSNYLIDDIVHDVIVRLLREYSYDLWASVPKTLSHGPSIPSHRAQHKHTPDVVGTEVLAALWRVLSTSQSNFFPTNNAPYLRSLVEVYGSALVSLSTIAPSTIARSLTGMLKALIINTLQFNIVNTSFVHHLLPTDTAILLPDDINPEALLPGARFMEAKISMVAEFLQGCRKNPICLASGSNEFQAVSRSYATTSLAAHDLGYGKQFQGTSQNRFRKAGKWSCIYRGGAHEAHQIRPGHAKASQSKAKAPRAELLATWLLQPPTIFNIYAGLPPPVQYDLSGLELVSIPPENYAWLDSLTAQAIINDVLAHVCQWPTFVWQDEAVLTCMQAIIQGLDSLHVSPASTLLSSLLASPRSTFPPEDCCCLDEFAFLDSGIDSHECNELE</sequence>
<evidence type="ECO:0000313" key="1">
    <source>
        <dbReference type="EMBL" id="KAJ7358471.1"/>
    </source>
</evidence>
<dbReference type="AlphaFoldDB" id="A0AAD7AIB8"/>